<dbReference type="RefSeq" id="WP_115612434.1">
    <property type="nucleotide sequence ID" value="NZ_JBHLZC010000001.1"/>
</dbReference>
<dbReference type="GO" id="GO:0009279">
    <property type="term" value="C:cell outer membrane"/>
    <property type="evidence" value="ECO:0007669"/>
    <property type="project" value="UniProtKB-SubCell"/>
</dbReference>
<keyword evidence="4" id="KW-0564">Palmitate</keyword>
<dbReference type="PANTHER" id="PTHR35603:SF1">
    <property type="entry name" value="OUTER MEMBRANE LIPOPROTEIN SLYB"/>
    <property type="match status" value="1"/>
</dbReference>
<evidence type="ECO:0000256" key="2">
    <source>
        <dbReference type="ARBA" id="ARBA00022729"/>
    </source>
</evidence>
<dbReference type="AlphaFoldDB" id="A0A381EE07"/>
<evidence type="ECO:0000313" key="8">
    <source>
        <dbReference type="EMBL" id="SUX25248.1"/>
    </source>
</evidence>
<feature type="domain" description="Glycine zipper 2TM" evidence="7">
    <location>
        <begin position="81"/>
        <end position="119"/>
    </location>
</feature>
<sequence>MNNKYTFLAAILALALSGCGISHGDRLNYGNVNAIQRNVTTEAQIRAMFGEPVSVQINQKLGVKKLVYAYRNDDSIKKGAAGIGGAILGGVLGHQIGGGSGQAIATGVGAAAGGLLGDNAVTARQESQMLEVEISLATGRVSDYNYTEQKGRTQSWGISGGVAPL</sequence>
<keyword evidence="9" id="KW-1185">Reference proteome</keyword>
<keyword evidence="3" id="KW-0472">Membrane</keyword>
<evidence type="ECO:0000256" key="4">
    <source>
        <dbReference type="ARBA" id="ARBA00023139"/>
    </source>
</evidence>
<feature type="signal peptide" evidence="6">
    <location>
        <begin position="1"/>
        <end position="24"/>
    </location>
</feature>
<name>A0A381EE07_9GAMM</name>
<gene>
    <name evidence="8" type="ORF">NCTC13294_02321</name>
</gene>
<evidence type="ECO:0000259" key="7">
    <source>
        <dbReference type="Pfam" id="PF05433"/>
    </source>
</evidence>
<evidence type="ECO:0000256" key="1">
    <source>
        <dbReference type="ARBA" id="ARBA00004459"/>
    </source>
</evidence>
<feature type="chain" id="PRO_5016829730" evidence="6">
    <location>
        <begin position="25"/>
        <end position="165"/>
    </location>
</feature>
<evidence type="ECO:0000313" key="9">
    <source>
        <dbReference type="Proteomes" id="UP000254572"/>
    </source>
</evidence>
<dbReference type="PANTHER" id="PTHR35603">
    <property type="match status" value="1"/>
</dbReference>
<protein>
    <submittedName>
        <fullName evidence="8">Surface antigen</fullName>
    </submittedName>
</protein>
<proteinExistence type="predicted"/>
<comment type="subcellular location">
    <subcellularLocation>
        <location evidence="1">Cell outer membrane</location>
        <topology evidence="1">Lipid-anchor</topology>
    </subcellularLocation>
</comment>
<evidence type="ECO:0000256" key="6">
    <source>
        <dbReference type="SAM" id="SignalP"/>
    </source>
</evidence>
<accession>A0A381EE07</accession>
<dbReference type="InterPro" id="IPR008816">
    <property type="entry name" value="Gly_zipper_2TM_dom"/>
</dbReference>
<dbReference type="PROSITE" id="PS51257">
    <property type="entry name" value="PROKAR_LIPOPROTEIN"/>
    <property type="match status" value="1"/>
</dbReference>
<keyword evidence="5" id="KW-0449">Lipoprotein</keyword>
<evidence type="ECO:0000256" key="3">
    <source>
        <dbReference type="ARBA" id="ARBA00023136"/>
    </source>
</evidence>
<dbReference type="EMBL" id="UFUW01000001">
    <property type="protein sequence ID" value="SUX25248.1"/>
    <property type="molecule type" value="Genomic_DNA"/>
</dbReference>
<dbReference type="Pfam" id="PF05433">
    <property type="entry name" value="Rick_17kDa_Anti"/>
    <property type="match status" value="1"/>
</dbReference>
<evidence type="ECO:0000256" key="5">
    <source>
        <dbReference type="ARBA" id="ARBA00023288"/>
    </source>
</evidence>
<dbReference type="OrthoDB" id="7068892at2"/>
<keyword evidence="2 6" id="KW-0732">Signal</keyword>
<organism evidence="8 9">
    <name type="scientific">Cardiobacterium valvarum</name>
    <dbReference type="NCBI Taxonomy" id="194702"/>
    <lineage>
        <taxon>Bacteria</taxon>
        <taxon>Pseudomonadati</taxon>
        <taxon>Pseudomonadota</taxon>
        <taxon>Gammaproteobacteria</taxon>
        <taxon>Cardiobacteriales</taxon>
        <taxon>Cardiobacteriaceae</taxon>
        <taxon>Cardiobacterium</taxon>
    </lineage>
</organism>
<dbReference type="InterPro" id="IPR051407">
    <property type="entry name" value="Bact_OM_lipoprot/Surf_antigen"/>
</dbReference>
<dbReference type="Proteomes" id="UP000254572">
    <property type="component" value="Unassembled WGS sequence"/>
</dbReference>
<reference evidence="8 9" key="1">
    <citation type="submission" date="2018-06" db="EMBL/GenBank/DDBJ databases">
        <authorList>
            <consortium name="Pathogen Informatics"/>
            <person name="Doyle S."/>
        </authorList>
    </citation>
    <scope>NUCLEOTIDE SEQUENCE [LARGE SCALE GENOMIC DNA]</scope>
    <source>
        <strain evidence="8 9">NCTC13294</strain>
    </source>
</reference>